<dbReference type="HOGENOM" id="CLU_025005_3_1_1"/>
<accession>A0A074XZ62</accession>
<dbReference type="OMA" id="LEEYWAI"/>
<gene>
    <name evidence="1" type="ORF">AUEXF2481DRAFT_33672</name>
</gene>
<reference evidence="1 2" key="1">
    <citation type="journal article" date="2014" name="BMC Genomics">
        <title>Genome sequencing of four Aureobasidium pullulans varieties: biotechnological potential, stress tolerance, and description of new species.</title>
        <authorList>
            <person name="Gostin Ar C."/>
            <person name="Ohm R.A."/>
            <person name="Kogej T."/>
            <person name="Sonjak S."/>
            <person name="Turk M."/>
            <person name="Zajc J."/>
            <person name="Zalar P."/>
            <person name="Grube M."/>
            <person name="Sun H."/>
            <person name="Han J."/>
            <person name="Sharma A."/>
            <person name="Chiniquy J."/>
            <person name="Ngan C.Y."/>
            <person name="Lipzen A."/>
            <person name="Barry K."/>
            <person name="Grigoriev I.V."/>
            <person name="Gunde-Cimerman N."/>
        </authorList>
    </citation>
    <scope>NUCLEOTIDE SEQUENCE [LARGE SCALE GENOMIC DNA]</scope>
    <source>
        <strain evidence="1 2">EXF-2481</strain>
    </source>
</reference>
<dbReference type="PANTHER" id="PTHR21310">
    <property type="entry name" value="AMINOGLYCOSIDE PHOSPHOTRANSFERASE-RELATED-RELATED"/>
    <property type="match status" value="1"/>
</dbReference>
<organism evidence="1 2">
    <name type="scientific">Aureobasidium subglaciale (strain EXF-2481)</name>
    <name type="common">Aureobasidium pullulans var. subglaciale</name>
    <dbReference type="NCBI Taxonomy" id="1043005"/>
    <lineage>
        <taxon>Eukaryota</taxon>
        <taxon>Fungi</taxon>
        <taxon>Dikarya</taxon>
        <taxon>Ascomycota</taxon>
        <taxon>Pezizomycotina</taxon>
        <taxon>Dothideomycetes</taxon>
        <taxon>Dothideomycetidae</taxon>
        <taxon>Dothideales</taxon>
        <taxon>Saccotheciaceae</taxon>
        <taxon>Aureobasidium</taxon>
    </lineage>
</organism>
<evidence type="ECO:0000313" key="2">
    <source>
        <dbReference type="Proteomes" id="UP000030641"/>
    </source>
</evidence>
<dbReference type="SUPFAM" id="SSF56112">
    <property type="entry name" value="Protein kinase-like (PK-like)"/>
    <property type="match status" value="1"/>
</dbReference>
<dbReference type="Proteomes" id="UP000030641">
    <property type="component" value="Unassembled WGS sequence"/>
</dbReference>
<proteinExistence type="predicted"/>
<dbReference type="GeneID" id="25364910"/>
<dbReference type="RefSeq" id="XP_013339211.1">
    <property type="nucleotide sequence ID" value="XM_013483757.1"/>
</dbReference>
<evidence type="ECO:0008006" key="3">
    <source>
        <dbReference type="Google" id="ProtNLM"/>
    </source>
</evidence>
<dbReference type="InterPro" id="IPR051678">
    <property type="entry name" value="AGP_Transferase"/>
</dbReference>
<dbReference type="AlphaFoldDB" id="A0A074XZ62"/>
<protein>
    <recommendedName>
        <fullName evidence="3">Aminoglycoside phosphotransferase domain-containing protein</fullName>
    </recommendedName>
</protein>
<name>A0A074XZ62_AURSE</name>
<dbReference type="EMBL" id="KL584786">
    <property type="protein sequence ID" value="KEQ90725.1"/>
    <property type="molecule type" value="Genomic_DNA"/>
</dbReference>
<evidence type="ECO:0000313" key="1">
    <source>
        <dbReference type="EMBL" id="KEQ90725.1"/>
    </source>
</evidence>
<dbReference type="STRING" id="1043005.A0A074XZ62"/>
<keyword evidence="2" id="KW-1185">Reference proteome</keyword>
<dbReference type="OrthoDB" id="3645574at2759"/>
<dbReference type="InParanoid" id="A0A074XZ62"/>
<sequence length="452" mass="52073">MRNHFPSATYAELVDDDHNMLVQAKYPQQQQREFVDYLQRETLALKQAVAHHLSLPSEELCSVEHLEAWTGGSFNVLIPVVVNNSYRVAVRCPWPHHTQSLTSPNMADEKIREEAAAYVWMSKYCPSVPIPQLIGFGLSNVRSFTPVVRCSWIRRTFESIRERLHCVFFDVQYWRPFVLSSSPVHFKTGYRITSFIEPRQGKMLMERWPSHDPVHRQNLFRSLSKIILDVARVPQTRIGSFTLNAVEDDVDAEGQLATVVVWRAIRSHFTDPSLRRGPFAMQLTDLNEGNIFVDNDYNITAVVDFEWTCSLPLEMLQPPFWVSGHIQDSFVGATEKIAINEKVFMPACHEFFDILSQEQASRHPLQKPAFDVANVARVAFEKKSHWYFAGLRYPRVAYSFLLGHIQPLFAASAGFPGQVEIAPYYTKNVSLFIDQKVREKAEYDEALRRMVM</sequence>
<dbReference type="PANTHER" id="PTHR21310:SF37">
    <property type="entry name" value="AMINOGLYCOSIDE PHOSPHOTRANSFERASE DOMAIN-CONTAINING PROTEIN"/>
    <property type="match status" value="1"/>
</dbReference>
<dbReference type="InterPro" id="IPR011009">
    <property type="entry name" value="Kinase-like_dom_sf"/>
</dbReference>